<dbReference type="EMBL" id="JAGGJV010000004">
    <property type="protein sequence ID" value="MBP1859155.1"/>
    <property type="molecule type" value="Genomic_DNA"/>
</dbReference>
<feature type="chain" id="PRO_5046071381" evidence="1">
    <location>
        <begin position="18"/>
        <end position="102"/>
    </location>
</feature>
<evidence type="ECO:0000256" key="1">
    <source>
        <dbReference type="SAM" id="SignalP"/>
    </source>
</evidence>
<dbReference type="Proteomes" id="UP000823786">
    <property type="component" value="Unassembled WGS sequence"/>
</dbReference>
<accession>A0ABS4EMJ5</accession>
<dbReference type="RefSeq" id="WP_209852979.1">
    <property type="nucleotide sequence ID" value="NZ_JAGGJV010000004.1"/>
</dbReference>
<evidence type="ECO:0000313" key="3">
    <source>
        <dbReference type="Proteomes" id="UP000823786"/>
    </source>
</evidence>
<keyword evidence="1" id="KW-0732">Signal</keyword>
<sequence length="102" mass="9781">MSFKSAFIAFVSLAAVAATVSPASAGGLSLNLFNGKNNGIANGGIVIAPAVGVGDVLSGNNILNNALNGNGVSVLSGILSGNGTDLDLGLGILSGGGGKKRR</sequence>
<protein>
    <submittedName>
        <fullName evidence="2">Uncharacterized protein</fullName>
    </submittedName>
</protein>
<reference evidence="2 3" key="1">
    <citation type="submission" date="2021-03" db="EMBL/GenBank/DDBJ databases">
        <title>Genomic Encyclopedia of Type Strains, Phase IV (KMG-IV): sequencing the most valuable type-strain genomes for metagenomic binning, comparative biology and taxonomic classification.</title>
        <authorList>
            <person name="Goeker M."/>
        </authorList>
    </citation>
    <scope>NUCLEOTIDE SEQUENCE [LARGE SCALE GENOMIC DNA]</scope>
    <source>
        <strain evidence="2 3">DSM 26427</strain>
    </source>
</reference>
<organism evidence="2 3">
    <name type="scientific">Rhizobium herbae</name>
    <dbReference type="NCBI Taxonomy" id="508661"/>
    <lineage>
        <taxon>Bacteria</taxon>
        <taxon>Pseudomonadati</taxon>
        <taxon>Pseudomonadota</taxon>
        <taxon>Alphaproteobacteria</taxon>
        <taxon>Hyphomicrobiales</taxon>
        <taxon>Rhizobiaceae</taxon>
        <taxon>Rhizobium/Agrobacterium group</taxon>
        <taxon>Rhizobium</taxon>
    </lineage>
</organism>
<gene>
    <name evidence="2" type="ORF">J2Z75_002667</name>
</gene>
<name>A0ABS4EMJ5_9HYPH</name>
<evidence type="ECO:0000313" key="2">
    <source>
        <dbReference type="EMBL" id="MBP1859155.1"/>
    </source>
</evidence>
<feature type="signal peptide" evidence="1">
    <location>
        <begin position="1"/>
        <end position="17"/>
    </location>
</feature>
<comment type="caution">
    <text evidence="2">The sequence shown here is derived from an EMBL/GenBank/DDBJ whole genome shotgun (WGS) entry which is preliminary data.</text>
</comment>
<keyword evidence="3" id="KW-1185">Reference proteome</keyword>
<proteinExistence type="predicted"/>